<dbReference type="InterPro" id="IPR036412">
    <property type="entry name" value="HAD-like_sf"/>
</dbReference>
<dbReference type="InterPro" id="IPR049369">
    <property type="entry name" value="BF1531-like_N"/>
</dbReference>
<dbReference type="Pfam" id="PF21211">
    <property type="entry name" value="FkbH_N"/>
    <property type="match status" value="1"/>
</dbReference>
<dbReference type="EMBL" id="DWWS01000020">
    <property type="protein sequence ID" value="HJC23120.1"/>
    <property type="molecule type" value="Genomic_DNA"/>
</dbReference>
<dbReference type="InterPro" id="IPR010033">
    <property type="entry name" value="HAD_SF_ppase_IIIC"/>
</dbReference>
<protein>
    <submittedName>
        <fullName evidence="2">HAD-IIIC family phosphatase</fullName>
    </submittedName>
</protein>
<dbReference type="InterPro" id="IPR010037">
    <property type="entry name" value="FkbH_domain"/>
</dbReference>
<evidence type="ECO:0000313" key="3">
    <source>
        <dbReference type="Proteomes" id="UP000823891"/>
    </source>
</evidence>
<gene>
    <name evidence="2" type="ORF">H9761_05370</name>
</gene>
<sequence length="611" mass="69970">MRQDLEYPFDPEYILKKSKHIRKELLGDGSVRMRKRIAVLGGSTTHDVIRILELFLLNQGIEPVFYESEYGQYWQDAMFGNERLDAFEPDIIYIHTSSRNITAWPAPGWDRSAADAALEEQFGHFQAMWERIRQRWNCPVIQNNMEEPFYRLLGNQDGVNPGGRTAFVRRLNERFAEYAGGTENFFINDICYQAAAYGLDAWSDPFYWHMYKYALCLKAIPWLALNVSNIIKSIFGKNKKSLVLDLDNTLWGGIVGDDGVENLQIGQETSMGQVYSEFQSYVKAQKDIGIMLNVASKNEEENALAGLNHPDGVLKPEDFILIKANWEPKSENILTIAKEMNILPDSLVFADDNPAEREIVRTQAEGTAVPEIGSPEQYIRVLDHNGYFEVTSLSEDDRKRNEMYRANAMRAAQQNSFTDYGAYLESLKMKALIRPFEALYMARIAQLTNKSNQFNLTTRRYTQTQIEEAAGDPACITLYGKLEDKFGDNGVVTVLIGHEGPAEMAVPEPAGKAGEGEKALHLDLWLMSCRVLKRDMEYAMMDVLVEKCLERGIRRIYGYYYPTAKNGMVRDFYGLQGFERLREDESGSVWKFDISADYEKKNRYIEIENQN</sequence>
<comment type="caution">
    <text evidence="2">The sequence shown here is derived from an EMBL/GenBank/DDBJ whole genome shotgun (WGS) entry which is preliminary data.</text>
</comment>
<proteinExistence type="predicted"/>
<organism evidence="2 3">
    <name type="scientific">Candidatus Eisenbergiella merdavium</name>
    <dbReference type="NCBI Taxonomy" id="2838551"/>
    <lineage>
        <taxon>Bacteria</taxon>
        <taxon>Bacillati</taxon>
        <taxon>Bacillota</taxon>
        <taxon>Clostridia</taxon>
        <taxon>Lachnospirales</taxon>
        <taxon>Lachnospiraceae</taxon>
        <taxon>Eisenbergiella</taxon>
    </lineage>
</organism>
<dbReference type="SUPFAM" id="SSF56784">
    <property type="entry name" value="HAD-like"/>
    <property type="match status" value="1"/>
</dbReference>
<dbReference type="AlphaFoldDB" id="A0A9D2NEA7"/>
<evidence type="ECO:0000313" key="2">
    <source>
        <dbReference type="EMBL" id="HJC23120.1"/>
    </source>
</evidence>
<dbReference type="InterPro" id="IPR023214">
    <property type="entry name" value="HAD_sf"/>
</dbReference>
<reference evidence="2" key="1">
    <citation type="journal article" date="2021" name="PeerJ">
        <title>Extensive microbial diversity within the chicken gut microbiome revealed by metagenomics and culture.</title>
        <authorList>
            <person name="Gilroy R."/>
            <person name="Ravi A."/>
            <person name="Getino M."/>
            <person name="Pursley I."/>
            <person name="Horton D.L."/>
            <person name="Alikhan N.F."/>
            <person name="Baker D."/>
            <person name="Gharbi K."/>
            <person name="Hall N."/>
            <person name="Watson M."/>
            <person name="Adriaenssens E.M."/>
            <person name="Foster-Nyarko E."/>
            <person name="Jarju S."/>
            <person name="Secka A."/>
            <person name="Antonio M."/>
            <person name="Oren A."/>
            <person name="Chaudhuri R.R."/>
            <person name="La Ragione R."/>
            <person name="Hildebrand F."/>
            <person name="Pallen M.J."/>
        </authorList>
    </citation>
    <scope>NUCLEOTIDE SEQUENCE</scope>
    <source>
        <strain evidence="2">USAMLcec2-132</strain>
    </source>
</reference>
<dbReference type="InterPro" id="IPR036514">
    <property type="entry name" value="SGNH_hydro_sf"/>
</dbReference>
<dbReference type="NCBIfam" id="TIGR01681">
    <property type="entry name" value="HAD-SF-IIIC"/>
    <property type="match status" value="1"/>
</dbReference>
<evidence type="ECO:0000259" key="1">
    <source>
        <dbReference type="Pfam" id="PF21211"/>
    </source>
</evidence>
<reference evidence="2" key="2">
    <citation type="submission" date="2021-04" db="EMBL/GenBank/DDBJ databases">
        <authorList>
            <person name="Gilroy R."/>
        </authorList>
    </citation>
    <scope>NUCLEOTIDE SEQUENCE</scope>
    <source>
        <strain evidence="2">USAMLcec2-132</strain>
    </source>
</reference>
<dbReference type="NCBIfam" id="TIGR01686">
    <property type="entry name" value="FkbH"/>
    <property type="match status" value="1"/>
</dbReference>
<feature type="domain" description="BF1531-like N-terminal" evidence="1">
    <location>
        <begin position="36"/>
        <end position="232"/>
    </location>
</feature>
<dbReference type="Proteomes" id="UP000823891">
    <property type="component" value="Unassembled WGS sequence"/>
</dbReference>
<accession>A0A9D2NEA7</accession>
<dbReference type="Gene3D" id="3.40.50.1000">
    <property type="entry name" value="HAD superfamily/HAD-like"/>
    <property type="match status" value="1"/>
</dbReference>
<name>A0A9D2NEA7_9FIRM</name>
<dbReference type="Gene3D" id="3.40.50.1110">
    <property type="entry name" value="SGNH hydrolase"/>
    <property type="match status" value="1"/>
</dbReference>